<sequence>MTTENNQTEYQDNIPKEIAELQDAISRHNTQKVKLLLTNEILDEVQKGHLIEFAKAKGNATIVQMIEQTPATP</sequence>
<reference evidence="1 2" key="1">
    <citation type="submission" date="2020-03" db="EMBL/GenBank/DDBJ databases">
        <title>Alteromonas ponticola sp. nov., isolated from seawater.</title>
        <authorList>
            <person name="Yoon J.-H."/>
            <person name="Kim Y.-O."/>
        </authorList>
    </citation>
    <scope>NUCLEOTIDE SEQUENCE [LARGE SCALE GENOMIC DNA]</scope>
    <source>
        <strain evidence="1 2">MYP5</strain>
    </source>
</reference>
<dbReference type="RefSeq" id="WP_169210701.1">
    <property type="nucleotide sequence ID" value="NZ_JAATNW010000004.1"/>
</dbReference>
<proteinExistence type="predicted"/>
<keyword evidence="2" id="KW-1185">Reference proteome</keyword>
<accession>A0ABX1R105</accession>
<organism evidence="1 2">
    <name type="scientific">Alteromonas ponticola</name>
    <dbReference type="NCBI Taxonomy" id="2720613"/>
    <lineage>
        <taxon>Bacteria</taxon>
        <taxon>Pseudomonadati</taxon>
        <taxon>Pseudomonadota</taxon>
        <taxon>Gammaproteobacteria</taxon>
        <taxon>Alteromonadales</taxon>
        <taxon>Alteromonadaceae</taxon>
        <taxon>Alteromonas/Salinimonas group</taxon>
        <taxon>Alteromonas</taxon>
    </lineage>
</organism>
<comment type="caution">
    <text evidence="1">The sequence shown here is derived from an EMBL/GenBank/DDBJ whole genome shotgun (WGS) entry which is preliminary data.</text>
</comment>
<protein>
    <submittedName>
        <fullName evidence="1">Uncharacterized protein</fullName>
    </submittedName>
</protein>
<evidence type="ECO:0000313" key="1">
    <source>
        <dbReference type="EMBL" id="NMH60150.1"/>
    </source>
</evidence>
<dbReference type="EMBL" id="JAATNW010000004">
    <property type="protein sequence ID" value="NMH60150.1"/>
    <property type="molecule type" value="Genomic_DNA"/>
</dbReference>
<name>A0ABX1R105_9ALTE</name>
<gene>
    <name evidence="1" type="ORF">HCJ96_08990</name>
</gene>
<evidence type="ECO:0000313" key="2">
    <source>
        <dbReference type="Proteomes" id="UP000709336"/>
    </source>
</evidence>
<dbReference type="Proteomes" id="UP000709336">
    <property type="component" value="Unassembled WGS sequence"/>
</dbReference>